<dbReference type="InterPro" id="IPR017946">
    <property type="entry name" value="PLC-like_Pdiesterase_TIM-brl"/>
</dbReference>
<reference evidence="3" key="1">
    <citation type="submission" date="2017-05" db="EMBL/GenBank/DDBJ databases">
        <title>The Genome Sequence of Enterococcus sp. 9D6_DIV0238.</title>
        <authorList>
            <consortium name="The Broad Institute Genomics Platform"/>
            <consortium name="The Broad Institute Genomic Center for Infectious Diseases"/>
            <person name="Earl A."/>
            <person name="Manson A."/>
            <person name="Schwartman J."/>
            <person name="Gilmore M."/>
            <person name="Abouelleil A."/>
            <person name="Cao P."/>
            <person name="Chapman S."/>
            <person name="Cusick C."/>
            <person name="Shea T."/>
            <person name="Young S."/>
            <person name="Neafsey D."/>
            <person name="Nusbaum C."/>
            <person name="Birren B."/>
        </authorList>
    </citation>
    <scope>NUCLEOTIDE SEQUENCE [LARGE SCALE GENOMIC DNA]</scope>
    <source>
        <strain evidence="3">9D6_DIV0238</strain>
    </source>
</reference>
<dbReference type="GO" id="GO:0006629">
    <property type="term" value="P:lipid metabolic process"/>
    <property type="evidence" value="ECO:0007669"/>
    <property type="project" value="InterPro"/>
</dbReference>
<dbReference type="AlphaFoldDB" id="A0A200J683"/>
<dbReference type="OrthoDB" id="384721at2"/>
<evidence type="ECO:0000313" key="4">
    <source>
        <dbReference type="EMBL" id="WYJ94114.1"/>
    </source>
</evidence>
<dbReference type="EMBL" id="CP147246">
    <property type="protein sequence ID" value="WYJ94114.1"/>
    <property type="molecule type" value="Genomic_DNA"/>
</dbReference>
<evidence type="ECO:0000259" key="1">
    <source>
        <dbReference type="Pfam" id="PF03009"/>
    </source>
</evidence>
<evidence type="ECO:0000259" key="2">
    <source>
        <dbReference type="Pfam" id="PF16387"/>
    </source>
</evidence>
<reference evidence="4" key="2">
    <citation type="submission" date="2017-05" db="EMBL/GenBank/DDBJ databases">
        <authorList>
            <consortium name="The Broad Institute Genomics Platform"/>
            <consortium name="The Broad Institute Genomic Center for Infectious Diseases"/>
            <person name="Earl A."/>
            <person name="Manson A."/>
            <person name="Schwartman J."/>
            <person name="Gilmore M."/>
            <person name="Abouelleil A."/>
            <person name="Cao P."/>
            <person name="Chapman S."/>
            <person name="Cusick C."/>
            <person name="Shea T."/>
            <person name="Young S."/>
            <person name="Neafsey D."/>
            <person name="Nusbaum C."/>
            <person name="Birren B."/>
        </authorList>
    </citation>
    <scope>NUCLEOTIDE SEQUENCE</scope>
    <source>
        <strain evidence="4">9D6_DIV0238</strain>
    </source>
</reference>
<dbReference type="PANTHER" id="PTHR46211:SF14">
    <property type="entry name" value="GLYCEROPHOSPHODIESTER PHOSPHODIESTERASE"/>
    <property type="match status" value="1"/>
</dbReference>
<proteinExistence type="predicted"/>
<dbReference type="CDD" id="cd08566">
    <property type="entry name" value="GDPD_AtGDE_like"/>
    <property type="match status" value="1"/>
</dbReference>
<dbReference type="Pfam" id="PF03009">
    <property type="entry name" value="GDPD"/>
    <property type="match status" value="1"/>
</dbReference>
<dbReference type="InterPro" id="IPR030395">
    <property type="entry name" value="GP_PDE_dom"/>
</dbReference>
<protein>
    <recommendedName>
        <fullName evidence="6">GP-PDE domain-containing protein</fullName>
    </recommendedName>
</protein>
<accession>A0A200J683</accession>
<evidence type="ECO:0008006" key="6">
    <source>
        <dbReference type="Google" id="ProtNLM"/>
    </source>
</evidence>
<dbReference type="SUPFAM" id="SSF51695">
    <property type="entry name" value="PLC-like phosphodiesterases"/>
    <property type="match status" value="1"/>
</dbReference>
<dbReference type="EMBL" id="NIBQ01000002">
    <property type="protein sequence ID" value="OUZ32752.1"/>
    <property type="molecule type" value="Genomic_DNA"/>
</dbReference>
<dbReference type="RefSeq" id="WP_087640598.1">
    <property type="nucleotide sequence ID" value="NZ_CP147246.1"/>
</dbReference>
<dbReference type="PANTHER" id="PTHR46211">
    <property type="entry name" value="GLYCEROPHOSPHORYL DIESTER PHOSPHODIESTERASE"/>
    <property type="match status" value="1"/>
</dbReference>
<name>A0A200J683_9ENTE</name>
<dbReference type="InterPro" id="IPR032160">
    <property type="entry name" value="DUF4996"/>
</dbReference>
<gene>
    <name evidence="3" type="ORF">A5889_001461</name>
    <name evidence="4" type="ORF">A5889_001616</name>
</gene>
<dbReference type="Gene3D" id="3.20.20.190">
    <property type="entry name" value="Phosphatidylinositol (PI) phosphodiesterase"/>
    <property type="match status" value="1"/>
</dbReference>
<evidence type="ECO:0000313" key="5">
    <source>
        <dbReference type="Proteomes" id="UP000196151"/>
    </source>
</evidence>
<organism evidence="3">
    <name type="scientific">Candidatus Enterococcus dunnyi</name>
    <dbReference type="NCBI Taxonomy" id="1834192"/>
    <lineage>
        <taxon>Bacteria</taxon>
        <taxon>Bacillati</taxon>
        <taxon>Bacillota</taxon>
        <taxon>Bacilli</taxon>
        <taxon>Lactobacillales</taxon>
        <taxon>Enterococcaceae</taxon>
        <taxon>Enterococcus</taxon>
    </lineage>
</organism>
<dbReference type="Pfam" id="PF16387">
    <property type="entry name" value="DUF4996"/>
    <property type="match status" value="1"/>
</dbReference>
<keyword evidence="5" id="KW-1185">Reference proteome</keyword>
<sequence length="289" mass="33024">MIGKENYRSINQRLNHLLEEKKVLLAVHRGSAAGNIIENTIPAYLASLKMGGDILEADVVLSKDKKIYHFHSGMEPKNFQQNIDIQAYTSSEINQLVYINDNLEETSYPVEKLETTLNYFKGKCLINIDRGWNFFPEICALIEKTQTADQILLKGPLTEEVVTFLQASPVKYMFMPKVSTISELEQITALEEINIVGVEIKVVEETDDFFKEENIQKIKEQQLFVWVNALTMDDQKRLFAGYDDNRSILEGEESGWGVILAKGANVIQTDWPALVAEYRKVWLEKQGQL</sequence>
<evidence type="ECO:0000313" key="3">
    <source>
        <dbReference type="EMBL" id="OUZ32752.1"/>
    </source>
</evidence>
<feature type="domain" description="GP-PDE" evidence="1">
    <location>
        <begin position="28"/>
        <end position="128"/>
    </location>
</feature>
<dbReference type="Proteomes" id="UP000196151">
    <property type="component" value="Chromosome"/>
</dbReference>
<reference evidence="4" key="3">
    <citation type="submission" date="2024-03" db="EMBL/GenBank/DDBJ databases">
        <title>The Genome Sequence of Enterococcus sp. DIV0238c.</title>
        <authorList>
            <consortium name="The Broad Institute Genomics Platform"/>
            <consortium name="The Broad Institute Microbial Omics Core"/>
            <consortium name="The Broad Institute Genomic Center for Infectious Diseases"/>
            <person name="Earl A."/>
            <person name="Manson A."/>
            <person name="Gilmore M."/>
            <person name="Schwartman J."/>
            <person name="Shea T."/>
            <person name="Abouelleil A."/>
            <person name="Cao P."/>
            <person name="Chapman S."/>
            <person name="Cusick C."/>
            <person name="Young S."/>
            <person name="Neafsey D."/>
            <person name="Nusbaum C."/>
            <person name="Birren B."/>
        </authorList>
    </citation>
    <scope>NUCLEOTIDE SEQUENCE</scope>
    <source>
        <strain evidence="4">9D6_DIV0238</strain>
    </source>
</reference>
<feature type="domain" description="DUF4996" evidence="2">
    <location>
        <begin position="173"/>
        <end position="278"/>
    </location>
</feature>
<dbReference type="GO" id="GO:0008081">
    <property type="term" value="F:phosphoric diester hydrolase activity"/>
    <property type="evidence" value="ECO:0007669"/>
    <property type="project" value="InterPro"/>
</dbReference>